<feature type="coiled-coil region" evidence="1">
    <location>
        <begin position="16"/>
        <end position="50"/>
    </location>
</feature>
<evidence type="ECO:0000256" key="3">
    <source>
        <dbReference type="SAM" id="SignalP"/>
    </source>
</evidence>
<keyword evidence="1" id="KW-0175">Coiled coil</keyword>
<name>A0ABU9ARG7_9BACT</name>
<accession>A0ABU9ARG7</accession>
<dbReference type="InterPro" id="IPR018392">
    <property type="entry name" value="LysM"/>
</dbReference>
<dbReference type="RefSeq" id="WP_341403385.1">
    <property type="nucleotide sequence ID" value="NZ_JBBUKT010000002.1"/>
</dbReference>
<dbReference type="SMART" id="SM00257">
    <property type="entry name" value="LysM"/>
    <property type="match status" value="2"/>
</dbReference>
<keyword evidence="6" id="KW-1185">Reference proteome</keyword>
<dbReference type="PANTHER" id="PTHR33734:SF22">
    <property type="entry name" value="MEMBRANE-BOUND LYTIC MUREIN TRANSGLYCOSYLASE D"/>
    <property type="match status" value="1"/>
</dbReference>
<organism evidence="5 6">
    <name type="scientific">Luteolibacter soli</name>
    <dbReference type="NCBI Taxonomy" id="3135280"/>
    <lineage>
        <taxon>Bacteria</taxon>
        <taxon>Pseudomonadati</taxon>
        <taxon>Verrucomicrobiota</taxon>
        <taxon>Verrucomicrobiia</taxon>
        <taxon>Verrucomicrobiales</taxon>
        <taxon>Verrucomicrobiaceae</taxon>
        <taxon>Luteolibacter</taxon>
    </lineage>
</organism>
<evidence type="ECO:0000313" key="6">
    <source>
        <dbReference type="Proteomes" id="UP001371305"/>
    </source>
</evidence>
<feature type="region of interest" description="Disordered" evidence="2">
    <location>
        <begin position="233"/>
        <end position="292"/>
    </location>
</feature>
<dbReference type="SUPFAM" id="SSF54106">
    <property type="entry name" value="LysM domain"/>
    <property type="match status" value="2"/>
</dbReference>
<feature type="compositionally biased region" description="Low complexity" evidence="2">
    <location>
        <begin position="246"/>
        <end position="281"/>
    </location>
</feature>
<protein>
    <submittedName>
        <fullName evidence="5">LysM domain-containing protein</fullName>
    </submittedName>
</protein>
<evidence type="ECO:0000256" key="1">
    <source>
        <dbReference type="SAM" id="Coils"/>
    </source>
</evidence>
<evidence type="ECO:0000256" key="2">
    <source>
        <dbReference type="SAM" id="MobiDB-lite"/>
    </source>
</evidence>
<sequence length="348" mass="35324">MRALPFLAALLCTAPMANAKSELELLQGRCAEMERQIHALETENSQLKSQAALSTKTVIETAKPAAKAEAPAAPATKEATKETAAEPATKAAASTATKAAASTATFATVRAGDTLNKVAKRNGTTAETLVKLNKIKNPSGLQIGQKLRLPAKAQAEAPAAVASKAKTSDKKAASPAPGAPAPAPIPQGGTHIVKAGETFYSIAHNYGLSDKALQAANPQIKADKLRAGQTLQLGGKAKTESAPATAKSKPVSEKASAPAASPAPKTAAAAPSPSATPSAPASEEETASQMVSNTPKLRLVTINDPIDFGAFAAAHGTNTAKLNALNGHNLNPSTVLAKGSEFYVPAQP</sequence>
<dbReference type="PANTHER" id="PTHR33734">
    <property type="entry name" value="LYSM DOMAIN-CONTAINING GPI-ANCHORED PROTEIN 2"/>
    <property type="match status" value="1"/>
</dbReference>
<feature type="compositionally biased region" description="Low complexity" evidence="2">
    <location>
        <begin position="64"/>
        <end position="77"/>
    </location>
</feature>
<comment type="caution">
    <text evidence="5">The sequence shown here is derived from an EMBL/GenBank/DDBJ whole genome shotgun (WGS) entry which is preliminary data.</text>
</comment>
<feature type="chain" id="PRO_5046120357" evidence="3">
    <location>
        <begin position="20"/>
        <end position="348"/>
    </location>
</feature>
<feature type="domain" description="LysM" evidence="4">
    <location>
        <begin position="189"/>
        <end position="233"/>
    </location>
</feature>
<feature type="signal peptide" evidence="3">
    <location>
        <begin position="1"/>
        <end position="19"/>
    </location>
</feature>
<keyword evidence="3" id="KW-0732">Signal</keyword>
<feature type="region of interest" description="Disordered" evidence="2">
    <location>
        <begin position="64"/>
        <end position="91"/>
    </location>
</feature>
<evidence type="ECO:0000259" key="4">
    <source>
        <dbReference type="PROSITE" id="PS51782"/>
    </source>
</evidence>
<dbReference type="Pfam" id="PF01476">
    <property type="entry name" value="LysM"/>
    <property type="match status" value="2"/>
</dbReference>
<feature type="domain" description="LysM" evidence="4">
    <location>
        <begin position="105"/>
        <end position="149"/>
    </location>
</feature>
<dbReference type="Gene3D" id="3.10.350.10">
    <property type="entry name" value="LysM domain"/>
    <property type="match status" value="2"/>
</dbReference>
<proteinExistence type="predicted"/>
<evidence type="ECO:0000313" key="5">
    <source>
        <dbReference type="EMBL" id="MEK7949970.1"/>
    </source>
</evidence>
<feature type="region of interest" description="Disordered" evidence="2">
    <location>
        <begin position="158"/>
        <end position="190"/>
    </location>
</feature>
<dbReference type="Proteomes" id="UP001371305">
    <property type="component" value="Unassembled WGS sequence"/>
</dbReference>
<dbReference type="CDD" id="cd00118">
    <property type="entry name" value="LysM"/>
    <property type="match status" value="2"/>
</dbReference>
<dbReference type="EMBL" id="JBBUKT010000002">
    <property type="protein sequence ID" value="MEK7949970.1"/>
    <property type="molecule type" value="Genomic_DNA"/>
</dbReference>
<dbReference type="PROSITE" id="PS51782">
    <property type="entry name" value="LYSM"/>
    <property type="match status" value="2"/>
</dbReference>
<dbReference type="InterPro" id="IPR036779">
    <property type="entry name" value="LysM_dom_sf"/>
</dbReference>
<gene>
    <name evidence="5" type="ORF">WKV53_05670</name>
</gene>
<reference evidence="5 6" key="1">
    <citation type="submission" date="2024-04" db="EMBL/GenBank/DDBJ databases">
        <title>Luteolibacter sp. isolated from soil.</title>
        <authorList>
            <person name="An J."/>
        </authorList>
    </citation>
    <scope>NUCLEOTIDE SEQUENCE [LARGE SCALE GENOMIC DNA]</scope>
    <source>
        <strain evidence="5 6">Y139</strain>
    </source>
</reference>